<dbReference type="RefSeq" id="WP_244531456.1">
    <property type="nucleotide sequence ID" value="NZ_FODV01000001.1"/>
</dbReference>
<accession>A0A1H8MY53</accession>
<evidence type="ECO:0000313" key="1">
    <source>
        <dbReference type="EMBL" id="SEO22199.1"/>
    </source>
</evidence>
<keyword evidence="1" id="KW-0378">Hydrolase</keyword>
<dbReference type="AlphaFoldDB" id="A0A1H8MY53"/>
<dbReference type="SUPFAM" id="SSF110455">
    <property type="entry name" value="Toprim domain"/>
    <property type="match status" value="1"/>
</dbReference>
<keyword evidence="2" id="KW-1185">Reference proteome</keyword>
<dbReference type="PANTHER" id="PTHR39964">
    <property type="entry name" value="UPF0292 PROTEIN TK1411"/>
    <property type="match status" value="1"/>
</dbReference>
<keyword evidence="1" id="KW-0540">Nuclease</keyword>
<sequence>MTVQRPEPWVEELATAVRRMSLEVDAAIVEGRNDERGLRRAGFENPIYRCAEADGLVAFASSISEPEVVILTDFDPAGRRLNARLRELLPGRRVRVDWRRRVGKTLTAHGRRDVESLNNLFTRTW</sequence>
<dbReference type="PANTHER" id="PTHR39964:SF2">
    <property type="entry name" value="UPF0292 PROTEIN MJ1624"/>
    <property type="match status" value="1"/>
</dbReference>
<dbReference type="Gene3D" id="3.40.1360.10">
    <property type="match status" value="1"/>
</dbReference>
<dbReference type="EMBL" id="FODV01000001">
    <property type="protein sequence ID" value="SEO22199.1"/>
    <property type="molecule type" value="Genomic_DNA"/>
</dbReference>
<protein>
    <submittedName>
        <fullName evidence="1">5S rRNA maturation endonuclease (Ribonuclease M5), contains TOPRIM domain</fullName>
    </submittedName>
</protein>
<evidence type="ECO:0000313" key="2">
    <source>
        <dbReference type="Proteomes" id="UP000199126"/>
    </source>
</evidence>
<keyword evidence="1" id="KW-0255">Endonuclease</keyword>
<proteinExistence type="predicted"/>
<dbReference type="GO" id="GO:0004519">
    <property type="term" value="F:endonuclease activity"/>
    <property type="evidence" value="ECO:0007669"/>
    <property type="project" value="UniProtKB-KW"/>
</dbReference>
<reference evidence="2" key="1">
    <citation type="submission" date="2016-10" db="EMBL/GenBank/DDBJ databases">
        <authorList>
            <person name="Varghese N."/>
            <person name="Submissions S."/>
        </authorList>
    </citation>
    <scope>NUCLEOTIDE SEQUENCE [LARGE SCALE GENOMIC DNA]</scope>
    <source>
        <strain evidence="2">CGMCC 1.10121</strain>
    </source>
</reference>
<dbReference type="Proteomes" id="UP000199126">
    <property type="component" value="Unassembled WGS sequence"/>
</dbReference>
<gene>
    <name evidence="1" type="ORF">SAMN04487948_101173</name>
</gene>
<organism evidence="1 2">
    <name type="scientific">Halogranum amylolyticum</name>
    <dbReference type="NCBI Taxonomy" id="660520"/>
    <lineage>
        <taxon>Archaea</taxon>
        <taxon>Methanobacteriati</taxon>
        <taxon>Methanobacteriota</taxon>
        <taxon>Stenosarchaea group</taxon>
        <taxon>Halobacteria</taxon>
        <taxon>Halobacteriales</taxon>
        <taxon>Haloferacaceae</taxon>
    </lineage>
</organism>
<name>A0A1H8MY53_9EURY</name>